<accession>A0A1G2P354</accession>
<dbReference type="EMBL" id="MHSK01000006">
    <property type="protein sequence ID" value="OHA42775.1"/>
    <property type="molecule type" value="Genomic_DNA"/>
</dbReference>
<comment type="caution">
    <text evidence="1">The sequence shown here is derived from an EMBL/GenBank/DDBJ whole genome shotgun (WGS) entry which is preliminary data.</text>
</comment>
<sequence>MFFAFVALVTSCLIFSLLILHKIWEIKRGRSLISRDVLNSSDIVIKKQMEFHSRLFFKGGKRGFKILLIMLKDGTRRIILTVAHYLHDRLSGVIIKIKGKGMSYKKNEVSFFLKRMEEYKNKEAKTEAWDDVHSDISKK</sequence>
<dbReference type="Proteomes" id="UP000177269">
    <property type="component" value="Unassembled WGS sequence"/>
</dbReference>
<dbReference type="AlphaFoldDB" id="A0A1G2P354"/>
<evidence type="ECO:0000313" key="1">
    <source>
        <dbReference type="EMBL" id="OHA42775.1"/>
    </source>
</evidence>
<reference evidence="1 2" key="1">
    <citation type="journal article" date="2016" name="Nat. Commun.">
        <title>Thousands of microbial genomes shed light on interconnected biogeochemical processes in an aquifer system.</title>
        <authorList>
            <person name="Anantharaman K."/>
            <person name="Brown C.T."/>
            <person name="Hug L.A."/>
            <person name="Sharon I."/>
            <person name="Castelle C.J."/>
            <person name="Probst A.J."/>
            <person name="Thomas B.C."/>
            <person name="Singh A."/>
            <person name="Wilkins M.J."/>
            <person name="Karaoz U."/>
            <person name="Brodie E.L."/>
            <person name="Williams K.H."/>
            <person name="Hubbard S.S."/>
            <person name="Banfield J.F."/>
        </authorList>
    </citation>
    <scope>NUCLEOTIDE SEQUENCE [LARGE SCALE GENOMIC DNA]</scope>
</reference>
<evidence type="ECO:0000313" key="2">
    <source>
        <dbReference type="Proteomes" id="UP000177269"/>
    </source>
</evidence>
<proteinExistence type="predicted"/>
<protein>
    <submittedName>
        <fullName evidence="1">Uncharacterized protein</fullName>
    </submittedName>
</protein>
<organism evidence="1 2">
    <name type="scientific">Candidatus Taylorbacteria bacterium RIFCSPLOWO2_12_FULL_43_20</name>
    <dbReference type="NCBI Taxonomy" id="1802332"/>
    <lineage>
        <taxon>Bacteria</taxon>
        <taxon>Candidatus Tayloriibacteriota</taxon>
    </lineage>
</organism>
<gene>
    <name evidence="1" type="ORF">A3G52_03150</name>
</gene>
<name>A0A1G2P354_9BACT</name>